<keyword evidence="4 7" id="KW-0812">Transmembrane</keyword>
<feature type="transmembrane region" description="Helical" evidence="7">
    <location>
        <begin position="270"/>
        <end position="290"/>
    </location>
</feature>
<feature type="transmembrane region" description="Helical" evidence="7">
    <location>
        <begin position="6"/>
        <end position="21"/>
    </location>
</feature>
<feature type="transmembrane region" description="Helical" evidence="7">
    <location>
        <begin position="86"/>
        <end position="109"/>
    </location>
</feature>
<feature type="transmembrane region" description="Helical" evidence="7">
    <location>
        <begin position="162"/>
        <end position="180"/>
    </location>
</feature>
<dbReference type="Pfam" id="PF02554">
    <property type="entry name" value="CstA"/>
    <property type="match status" value="2"/>
</dbReference>
<comment type="subcellular location">
    <subcellularLocation>
        <location evidence="1">Cell membrane</location>
        <topology evidence="1">Multi-pass membrane protein</topology>
    </subcellularLocation>
</comment>
<proteinExistence type="inferred from homology"/>
<evidence type="ECO:0000259" key="8">
    <source>
        <dbReference type="Pfam" id="PF02554"/>
    </source>
</evidence>
<evidence type="ECO:0000256" key="6">
    <source>
        <dbReference type="ARBA" id="ARBA00023136"/>
    </source>
</evidence>
<feature type="transmembrane region" description="Helical" evidence="7">
    <location>
        <begin position="506"/>
        <end position="529"/>
    </location>
</feature>
<reference evidence="10" key="1">
    <citation type="journal article" date="2019" name="Int. J. Syst. Evol. Microbiol.">
        <title>The Global Catalogue of Microorganisms (GCM) 10K type strain sequencing project: providing services to taxonomists for standard genome sequencing and annotation.</title>
        <authorList>
            <consortium name="The Broad Institute Genomics Platform"/>
            <consortium name="The Broad Institute Genome Sequencing Center for Infectious Disease"/>
            <person name="Wu L."/>
            <person name="Ma J."/>
        </authorList>
    </citation>
    <scope>NUCLEOTIDE SEQUENCE [LARGE SCALE GENOMIC DNA]</scope>
    <source>
        <strain evidence="10">TISTR 1571</strain>
    </source>
</reference>
<feature type="transmembrane region" description="Helical" evidence="7">
    <location>
        <begin position="342"/>
        <end position="363"/>
    </location>
</feature>
<feature type="transmembrane region" description="Helical" evidence="7">
    <location>
        <begin position="445"/>
        <end position="463"/>
    </location>
</feature>
<evidence type="ECO:0000256" key="3">
    <source>
        <dbReference type="ARBA" id="ARBA00022475"/>
    </source>
</evidence>
<dbReference type="InterPro" id="IPR051605">
    <property type="entry name" value="CstA"/>
</dbReference>
<feature type="transmembrane region" description="Helical" evidence="7">
    <location>
        <begin position="302"/>
        <end position="322"/>
    </location>
</feature>
<evidence type="ECO:0000256" key="4">
    <source>
        <dbReference type="ARBA" id="ARBA00022692"/>
    </source>
</evidence>
<organism evidence="9 10">
    <name type="scientific">Piscibacillus salipiscarius</name>
    <dbReference type="NCBI Taxonomy" id="299480"/>
    <lineage>
        <taxon>Bacteria</taxon>
        <taxon>Bacillati</taxon>
        <taxon>Bacillota</taxon>
        <taxon>Bacilli</taxon>
        <taxon>Bacillales</taxon>
        <taxon>Bacillaceae</taxon>
        <taxon>Piscibacillus</taxon>
    </lineage>
</organism>
<dbReference type="EMBL" id="JBHUMZ010000049">
    <property type="protein sequence ID" value="MFD2639925.1"/>
    <property type="molecule type" value="Genomic_DNA"/>
</dbReference>
<keyword evidence="6 7" id="KW-0472">Membrane</keyword>
<keyword evidence="5 7" id="KW-1133">Transmembrane helix</keyword>
<comment type="similarity">
    <text evidence="2">Belongs to the peptide transporter carbon starvation (CstA) (TC 2.A.114) family.</text>
</comment>
<keyword evidence="3" id="KW-1003">Cell membrane</keyword>
<gene>
    <name evidence="9" type="ORF">ACFSW4_13735</name>
</gene>
<feature type="transmembrane region" description="Helical" evidence="7">
    <location>
        <begin position="475"/>
        <end position="499"/>
    </location>
</feature>
<dbReference type="PANTHER" id="PTHR30252">
    <property type="entry name" value="INNER MEMBRANE PEPTIDE TRANSPORTER"/>
    <property type="match status" value="1"/>
</dbReference>
<feature type="transmembrane region" description="Helical" evidence="7">
    <location>
        <begin position="541"/>
        <end position="565"/>
    </location>
</feature>
<feature type="transmembrane region" description="Helical" evidence="7">
    <location>
        <begin position="187"/>
        <end position="207"/>
    </location>
</feature>
<feature type="domain" description="CstA N-terminal" evidence="8">
    <location>
        <begin position="378"/>
        <end position="523"/>
    </location>
</feature>
<protein>
    <submittedName>
        <fullName evidence="9">Carbon starvation protein A</fullName>
    </submittedName>
</protein>
<feature type="domain" description="CstA N-terminal" evidence="8">
    <location>
        <begin position="2"/>
        <end position="362"/>
    </location>
</feature>
<feature type="transmembrane region" description="Helical" evidence="7">
    <location>
        <begin position="62"/>
        <end position="80"/>
    </location>
</feature>
<evidence type="ECO:0000256" key="5">
    <source>
        <dbReference type="ARBA" id="ARBA00022989"/>
    </source>
</evidence>
<evidence type="ECO:0000313" key="10">
    <source>
        <dbReference type="Proteomes" id="UP001597452"/>
    </source>
</evidence>
<dbReference type="RefSeq" id="WP_377329978.1">
    <property type="nucleotide sequence ID" value="NZ_JBHUMZ010000049.1"/>
</dbReference>
<dbReference type="InterPro" id="IPR003706">
    <property type="entry name" value="CstA_N"/>
</dbReference>
<sequence length="577" mass="62627">MNGIYLALIGFVVFFFGYRFYSKYIAEKVYKLDPNFKTPAHEYKDGVDFVPTNKFVLWGHHFTSVAGAAPIVGPAIAVYWGWLPAFLWVILGTVFAAGVHDSGTLFLSVRNKGQSVGTLAHKLIGQRAKILFLFIILILVLMVNAVFAWVIANLFINNPASILPVFIQIPLAIWIGYHVYKRSGSMLLPSLAALAVMYGTAILTSYVPALQIDVVSYLGGEGATSAFGLDTTSMAFLIWILILMVYLYFASTLPVWKLLQPRDFINSHQLILGLVILYLGLFLTTPEVTAPMTNPAANDTPWFPILFITVACGAISGFHGLISSGTSSKQLSNEKDVRFVGYLGSIGEGLLAVIAIIAVVTFFNSESEFLGFYSDFSAAGGGLNVFVDGAAVLATGVGIPESVAATIVAVIIVSFAATSLDSAVRLMRYIIAELGMEYNVKSITSKHSATTLAVVASTILVLLPGDRGLGSGGYLLWPLFGTMNQLLAGISLLLLSIYLGRKGRNILPALIPMGFIMVMTLYAMYLQVFTQWAPWAAQSDWLLFILGAVVFVFAIWIVLTAISVLRKEKDNKLKNVS</sequence>
<keyword evidence="10" id="KW-1185">Reference proteome</keyword>
<evidence type="ECO:0000256" key="1">
    <source>
        <dbReference type="ARBA" id="ARBA00004651"/>
    </source>
</evidence>
<evidence type="ECO:0000256" key="2">
    <source>
        <dbReference type="ARBA" id="ARBA00007755"/>
    </source>
</evidence>
<dbReference type="PANTHER" id="PTHR30252:SF0">
    <property type="entry name" value="PEPTIDE TRANSPORTER CSTA"/>
    <property type="match status" value="1"/>
</dbReference>
<evidence type="ECO:0000256" key="7">
    <source>
        <dbReference type="SAM" id="Phobius"/>
    </source>
</evidence>
<name>A0ABW5QDZ9_9BACI</name>
<accession>A0ABW5QDZ9</accession>
<dbReference type="Proteomes" id="UP001597452">
    <property type="component" value="Unassembled WGS sequence"/>
</dbReference>
<evidence type="ECO:0000313" key="9">
    <source>
        <dbReference type="EMBL" id="MFD2639925.1"/>
    </source>
</evidence>
<feature type="transmembrane region" description="Helical" evidence="7">
    <location>
        <begin position="130"/>
        <end position="156"/>
    </location>
</feature>
<feature type="transmembrane region" description="Helical" evidence="7">
    <location>
        <begin position="403"/>
        <end position="424"/>
    </location>
</feature>
<feature type="transmembrane region" description="Helical" evidence="7">
    <location>
        <begin position="227"/>
        <end position="249"/>
    </location>
</feature>
<comment type="caution">
    <text evidence="9">The sequence shown here is derived from an EMBL/GenBank/DDBJ whole genome shotgun (WGS) entry which is preliminary data.</text>
</comment>